<dbReference type="EMBL" id="JABSTR010000009">
    <property type="protein sequence ID" value="KAH9378548.1"/>
    <property type="molecule type" value="Genomic_DNA"/>
</dbReference>
<name>A0A9J6GWC2_HAELO</name>
<gene>
    <name evidence="2" type="ORF">HPB48_021439</name>
</gene>
<evidence type="ECO:0000313" key="3">
    <source>
        <dbReference type="Proteomes" id="UP000821853"/>
    </source>
</evidence>
<accession>A0A9J6GWC2</accession>
<dbReference type="VEuPathDB" id="VectorBase:HLOH_056968"/>
<comment type="caution">
    <text evidence="2">The sequence shown here is derived from an EMBL/GenBank/DDBJ whole genome shotgun (WGS) entry which is preliminary data.</text>
</comment>
<dbReference type="AlphaFoldDB" id="A0A9J6GWC2"/>
<sequence length="116" mass="13353">MACRSERLFRSYPKKMAIHCHKLINGNIWKDNHTSHGARHRIQYARDLPAALAGYDMRHLLLVDGFQSTDSRRSTCACAFTDLRRSPAEIGRNAIPQLRTRMDDDSAQHDRRGAYN</sequence>
<evidence type="ECO:0000313" key="2">
    <source>
        <dbReference type="EMBL" id="KAH9378548.1"/>
    </source>
</evidence>
<organism evidence="2 3">
    <name type="scientific">Haemaphysalis longicornis</name>
    <name type="common">Bush tick</name>
    <dbReference type="NCBI Taxonomy" id="44386"/>
    <lineage>
        <taxon>Eukaryota</taxon>
        <taxon>Metazoa</taxon>
        <taxon>Ecdysozoa</taxon>
        <taxon>Arthropoda</taxon>
        <taxon>Chelicerata</taxon>
        <taxon>Arachnida</taxon>
        <taxon>Acari</taxon>
        <taxon>Parasitiformes</taxon>
        <taxon>Ixodida</taxon>
        <taxon>Ixodoidea</taxon>
        <taxon>Ixodidae</taxon>
        <taxon>Haemaphysalinae</taxon>
        <taxon>Haemaphysalis</taxon>
    </lineage>
</organism>
<proteinExistence type="predicted"/>
<feature type="compositionally biased region" description="Basic and acidic residues" evidence="1">
    <location>
        <begin position="100"/>
        <end position="116"/>
    </location>
</feature>
<dbReference type="Proteomes" id="UP000821853">
    <property type="component" value="Unassembled WGS sequence"/>
</dbReference>
<reference evidence="2 3" key="1">
    <citation type="journal article" date="2020" name="Cell">
        <title>Large-Scale Comparative Analyses of Tick Genomes Elucidate Their Genetic Diversity and Vector Capacities.</title>
        <authorList>
            <consortium name="Tick Genome and Microbiome Consortium (TIGMIC)"/>
            <person name="Jia N."/>
            <person name="Wang J."/>
            <person name="Shi W."/>
            <person name="Du L."/>
            <person name="Sun Y."/>
            <person name="Zhan W."/>
            <person name="Jiang J.F."/>
            <person name="Wang Q."/>
            <person name="Zhang B."/>
            <person name="Ji P."/>
            <person name="Bell-Sakyi L."/>
            <person name="Cui X.M."/>
            <person name="Yuan T.T."/>
            <person name="Jiang B.G."/>
            <person name="Yang W.F."/>
            <person name="Lam T.T."/>
            <person name="Chang Q.C."/>
            <person name="Ding S.J."/>
            <person name="Wang X.J."/>
            <person name="Zhu J.G."/>
            <person name="Ruan X.D."/>
            <person name="Zhao L."/>
            <person name="Wei J.T."/>
            <person name="Ye R.Z."/>
            <person name="Que T.C."/>
            <person name="Du C.H."/>
            <person name="Zhou Y.H."/>
            <person name="Cheng J.X."/>
            <person name="Dai P.F."/>
            <person name="Guo W.B."/>
            <person name="Han X.H."/>
            <person name="Huang E.J."/>
            <person name="Li L.F."/>
            <person name="Wei W."/>
            <person name="Gao Y.C."/>
            <person name="Liu J.Z."/>
            <person name="Shao H.Z."/>
            <person name="Wang X."/>
            <person name="Wang C.C."/>
            <person name="Yang T.C."/>
            <person name="Huo Q.B."/>
            <person name="Li W."/>
            <person name="Chen H.Y."/>
            <person name="Chen S.E."/>
            <person name="Zhou L.G."/>
            <person name="Ni X.B."/>
            <person name="Tian J.H."/>
            <person name="Sheng Y."/>
            <person name="Liu T."/>
            <person name="Pan Y.S."/>
            <person name="Xia L.Y."/>
            <person name="Li J."/>
            <person name="Zhao F."/>
            <person name="Cao W.C."/>
        </authorList>
    </citation>
    <scope>NUCLEOTIDE SEQUENCE [LARGE SCALE GENOMIC DNA]</scope>
    <source>
        <strain evidence="2">HaeL-2018</strain>
    </source>
</reference>
<evidence type="ECO:0000256" key="1">
    <source>
        <dbReference type="SAM" id="MobiDB-lite"/>
    </source>
</evidence>
<protein>
    <submittedName>
        <fullName evidence="2">Uncharacterized protein</fullName>
    </submittedName>
</protein>
<keyword evidence="3" id="KW-1185">Reference proteome</keyword>
<feature type="region of interest" description="Disordered" evidence="1">
    <location>
        <begin position="91"/>
        <end position="116"/>
    </location>
</feature>